<reference evidence="3 4" key="1">
    <citation type="submission" date="2016-10" db="EMBL/GenBank/DDBJ databases">
        <authorList>
            <person name="de Groot N.N."/>
        </authorList>
    </citation>
    <scope>NUCLEOTIDE SEQUENCE [LARGE SCALE GENOMIC DNA]</scope>
    <source>
        <strain evidence="3 4">DSM 9990</strain>
    </source>
</reference>
<name>A0A1I4TGN3_9BACT</name>
<protein>
    <submittedName>
        <fullName evidence="3">Acyl-CoA thioester hydrolase</fullName>
    </submittedName>
</protein>
<dbReference type="PANTHER" id="PTHR31793:SF27">
    <property type="entry name" value="NOVEL THIOESTERASE SUPERFAMILY DOMAIN AND SAPOSIN A-TYPE DOMAIN CONTAINING PROTEIN (0610012H03RIK)"/>
    <property type="match status" value="1"/>
</dbReference>
<comment type="similarity">
    <text evidence="1">Belongs to the 4-hydroxybenzoyl-CoA thioesterase family.</text>
</comment>
<dbReference type="Gene3D" id="3.10.129.10">
    <property type="entry name" value="Hotdog Thioesterase"/>
    <property type="match status" value="1"/>
</dbReference>
<evidence type="ECO:0000313" key="4">
    <source>
        <dbReference type="Proteomes" id="UP000199611"/>
    </source>
</evidence>
<dbReference type="OrthoDB" id="9808429at2"/>
<evidence type="ECO:0000256" key="1">
    <source>
        <dbReference type="ARBA" id="ARBA00005953"/>
    </source>
</evidence>
<sequence length="146" mass="16977">MASQEEFRFKAEVRVRYADTDAQGHVYFANYLVYFDVAMTDYFKAIGYPYERLLSKGYDFFTVEACCRYRGRAFFDETLYVGAKITKIGRSSFRYDLAIFKDSATEPIADGHVVNVMIDRETERPVKVPEDFREAVRSFEGSIEES</sequence>
<keyword evidence="4" id="KW-1185">Reference proteome</keyword>
<dbReference type="Proteomes" id="UP000199611">
    <property type="component" value="Unassembled WGS sequence"/>
</dbReference>
<dbReference type="CDD" id="cd00586">
    <property type="entry name" value="4HBT"/>
    <property type="match status" value="1"/>
</dbReference>
<dbReference type="STRING" id="39841.SAMN05660836_01402"/>
<keyword evidence="2 3" id="KW-0378">Hydrolase</keyword>
<dbReference type="NCBIfam" id="TIGR00051">
    <property type="entry name" value="YbgC/FadM family acyl-CoA thioesterase"/>
    <property type="match status" value="1"/>
</dbReference>
<dbReference type="PANTHER" id="PTHR31793">
    <property type="entry name" value="4-HYDROXYBENZOYL-COA THIOESTERASE FAMILY MEMBER"/>
    <property type="match status" value="1"/>
</dbReference>
<dbReference type="InterPro" id="IPR029069">
    <property type="entry name" value="HotDog_dom_sf"/>
</dbReference>
<dbReference type="InterPro" id="IPR050563">
    <property type="entry name" value="4-hydroxybenzoyl-CoA_TE"/>
</dbReference>
<evidence type="ECO:0000313" key="3">
    <source>
        <dbReference type="EMBL" id="SFM75825.1"/>
    </source>
</evidence>
<dbReference type="AlphaFoldDB" id="A0A1I4TGN3"/>
<dbReference type="PIRSF" id="PIRSF003230">
    <property type="entry name" value="YbgC"/>
    <property type="match status" value="1"/>
</dbReference>
<evidence type="ECO:0000256" key="2">
    <source>
        <dbReference type="ARBA" id="ARBA00022801"/>
    </source>
</evidence>
<proteinExistence type="inferred from homology"/>
<dbReference type="GO" id="GO:0047617">
    <property type="term" value="F:fatty acyl-CoA hydrolase activity"/>
    <property type="evidence" value="ECO:0007669"/>
    <property type="project" value="TreeGrafter"/>
</dbReference>
<dbReference type="RefSeq" id="WP_093394546.1">
    <property type="nucleotide sequence ID" value="NZ_FOUU01000003.1"/>
</dbReference>
<accession>A0A1I4TGN3</accession>
<dbReference type="InterPro" id="IPR006684">
    <property type="entry name" value="YbgC/YbaW"/>
</dbReference>
<gene>
    <name evidence="3" type="ORF">SAMN05660836_01402</name>
</gene>
<dbReference type="EMBL" id="FOUU01000003">
    <property type="protein sequence ID" value="SFM75825.1"/>
    <property type="molecule type" value="Genomic_DNA"/>
</dbReference>
<dbReference type="Pfam" id="PF13279">
    <property type="entry name" value="4HBT_2"/>
    <property type="match status" value="1"/>
</dbReference>
<organism evidence="3 4">
    <name type="scientific">Thermodesulforhabdus norvegica</name>
    <dbReference type="NCBI Taxonomy" id="39841"/>
    <lineage>
        <taxon>Bacteria</taxon>
        <taxon>Pseudomonadati</taxon>
        <taxon>Thermodesulfobacteriota</taxon>
        <taxon>Syntrophobacteria</taxon>
        <taxon>Syntrophobacterales</taxon>
        <taxon>Thermodesulforhabdaceae</taxon>
        <taxon>Thermodesulforhabdus</taxon>
    </lineage>
</organism>
<dbReference type="SUPFAM" id="SSF54637">
    <property type="entry name" value="Thioesterase/thiol ester dehydrase-isomerase"/>
    <property type="match status" value="1"/>
</dbReference>